<dbReference type="EMBL" id="MLYV02001104">
    <property type="protein sequence ID" value="PSR73132.1"/>
    <property type="molecule type" value="Genomic_DNA"/>
</dbReference>
<sequence>MSGRDTPGSFIGKEDYSLDLDDLDEKMIRHVDSPDADDVGAGFPAPARPSILPVYVPPTLDLTSPRSSRLGGFARISLESRRYTADRAEFPASSTGPLVYPQSPITTQSLRDLRSPASAPSLGSPRSGSFKPTKF</sequence>
<name>A0A2R6NM83_9APHY</name>
<organism evidence="2 3">
    <name type="scientific">Hermanssonia centrifuga</name>
    <dbReference type="NCBI Taxonomy" id="98765"/>
    <lineage>
        <taxon>Eukaryota</taxon>
        <taxon>Fungi</taxon>
        <taxon>Dikarya</taxon>
        <taxon>Basidiomycota</taxon>
        <taxon>Agaricomycotina</taxon>
        <taxon>Agaricomycetes</taxon>
        <taxon>Polyporales</taxon>
        <taxon>Meruliaceae</taxon>
        <taxon>Hermanssonia</taxon>
    </lineage>
</organism>
<dbReference type="Proteomes" id="UP000186601">
    <property type="component" value="Unassembled WGS sequence"/>
</dbReference>
<reference evidence="2 3" key="1">
    <citation type="submission" date="2018-02" db="EMBL/GenBank/DDBJ databases">
        <title>Genome sequence of the basidiomycete white-rot fungus Phlebia centrifuga.</title>
        <authorList>
            <person name="Granchi Z."/>
            <person name="Peng M."/>
            <person name="de Vries R.P."/>
            <person name="Hilden K."/>
            <person name="Makela M.R."/>
            <person name="Grigoriev I."/>
            <person name="Riley R."/>
        </authorList>
    </citation>
    <scope>NUCLEOTIDE SEQUENCE [LARGE SCALE GENOMIC DNA]</scope>
    <source>
        <strain evidence="2 3">FBCC195</strain>
    </source>
</reference>
<proteinExistence type="predicted"/>
<gene>
    <name evidence="2" type="ORF">PHLCEN_2v10988</name>
</gene>
<keyword evidence="3" id="KW-1185">Reference proteome</keyword>
<evidence type="ECO:0000313" key="3">
    <source>
        <dbReference type="Proteomes" id="UP000186601"/>
    </source>
</evidence>
<feature type="region of interest" description="Disordered" evidence="1">
    <location>
        <begin position="89"/>
        <end position="135"/>
    </location>
</feature>
<accession>A0A2R6NM83</accession>
<evidence type="ECO:0000256" key="1">
    <source>
        <dbReference type="SAM" id="MobiDB-lite"/>
    </source>
</evidence>
<evidence type="ECO:0000313" key="2">
    <source>
        <dbReference type="EMBL" id="PSR73132.1"/>
    </source>
</evidence>
<comment type="caution">
    <text evidence="2">The sequence shown here is derived from an EMBL/GenBank/DDBJ whole genome shotgun (WGS) entry which is preliminary data.</text>
</comment>
<protein>
    <submittedName>
        <fullName evidence="2">Uncharacterized protein</fullName>
    </submittedName>
</protein>
<dbReference type="AlphaFoldDB" id="A0A2R6NM83"/>